<sequence length="100" mass="11448">MKKTWSWDRFENIDCFGNEGEPTGTYIWPKSKGGVRIPENRMLLSKKSIEAIGDETKGEVNGIRYSITKQFVLGGDIYGNMKIQTDRYGGWIEVVKKVQK</sequence>
<organism evidence="1 2">
    <name type="scientific">Mycoplasma todarodis</name>
    <dbReference type="NCBI Taxonomy" id="1937191"/>
    <lineage>
        <taxon>Bacteria</taxon>
        <taxon>Bacillati</taxon>
        <taxon>Mycoplasmatota</taxon>
        <taxon>Mollicutes</taxon>
        <taxon>Mycoplasmataceae</taxon>
        <taxon>Mycoplasma</taxon>
    </lineage>
</organism>
<keyword evidence="2" id="KW-1185">Reference proteome</keyword>
<dbReference type="AlphaFoldDB" id="A0A4R0XLJ3"/>
<evidence type="ECO:0000313" key="1">
    <source>
        <dbReference type="EMBL" id="TCG11556.1"/>
    </source>
</evidence>
<accession>A0A4R0XLJ3</accession>
<gene>
    <name evidence="1" type="ORF">C4B25_01080</name>
</gene>
<evidence type="ECO:0000313" key="2">
    <source>
        <dbReference type="Proteomes" id="UP000291072"/>
    </source>
</evidence>
<comment type="caution">
    <text evidence="1">The sequence shown here is derived from an EMBL/GenBank/DDBJ whole genome shotgun (WGS) entry which is preliminary data.</text>
</comment>
<dbReference type="Proteomes" id="UP000291072">
    <property type="component" value="Unassembled WGS sequence"/>
</dbReference>
<dbReference type="OrthoDB" id="9866535at2"/>
<name>A0A4R0XLJ3_9MOLU</name>
<reference evidence="1 2" key="1">
    <citation type="submission" date="2018-02" db="EMBL/GenBank/DDBJ databases">
        <title>Mycoplasma marinum and Mycoplasma todarodis sp. nov., moderately halophilic and psychrotolerant mycoplasmas isolated from cephalopods.</title>
        <authorList>
            <person name="Viver T."/>
        </authorList>
    </citation>
    <scope>NUCLEOTIDE SEQUENCE [LARGE SCALE GENOMIC DNA]</scope>
    <source>
        <strain evidence="1 2">5H</strain>
    </source>
</reference>
<proteinExistence type="predicted"/>
<dbReference type="EMBL" id="PSZP01000005">
    <property type="protein sequence ID" value="TCG11556.1"/>
    <property type="molecule type" value="Genomic_DNA"/>
</dbReference>
<dbReference type="RefSeq" id="WP_131613218.1">
    <property type="nucleotide sequence ID" value="NZ_PSZP01000005.1"/>
</dbReference>
<protein>
    <submittedName>
        <fullName evidence="1">Uncharacterized protein</fullName>
    </submittedName>
</protein>